<proteinExistence type="predicted"/>
<feature type="transmembrane region" description="Helical" evidence="1">
    <location>
        <begin position="255"/>
        <end position="282"/>
    </location>
</feature>
<reference evidence="4" key="1">
    <citation type="submission" date="2023-01" db="EMBL/GenBank/DDBJ databases">
        <title>Key to firefly adult light organ development and bioluminescence: homeobox transcription factors regulate luciferase expression and transportation to peroxisome.</title>
        <authorList>
            <person name="Fu X."/>
        </authorList>
    </citation>
    <scope>NUCLEOTIDE SEQUENCE [LARGE SCALE GENOMIC DNA]</scope>
</reference>
<feature type="transmembrane region" description="Helical" evidence="1">
    <location>
        <begin position="288"/>
        <end position="314"/>
    </location>
</feature>
<feature type="chain" id="PRO_5042953013" evidence="2">
    <location>
        <begin position="22"/>
        <end position="329"/>
    </location>
</feature>
<protein>
    <submittedName>
        <fullName evidence="3">Uncharacterized protein</fullName>
    </submittedName>
</protein>
<accession>A0AAN7PE96</accession>
<keyword evidence="1" id="KW-0812">Transmembrane</keyword>
<keyword evidence="1" id="KW-1133">Transmembrane helix</keyword>
<evidence type="ECO:0000256" key="1">
    <source>
        <dbReference type="SAM" id="Phobius"/>
    </source>
</evidence>
<name>A0AAN7PE96_9COLE</name>
<keyword evidence="4" id="KW-1185">Reference proteome</keyword>
<dbReference type="AlphaFoldDB" id="A0AAN7PE96"/>
<dbReference type="EMBL" id="JARPUR010000001">
    <property type="protein sequence ID" value="KAK4886690.1"/>
    <property type="molecule type" value="Genomic_DNA"/>
</dbReference>
<evidence type="ECO:0000313" key="3">
    <source>
        <dbReference type="EMBL" id="KAK4886690.1"/>
    </source>
</evidence>
<sequence>MHVRVIQLFGFIFIVITPIFSEKQKNQKTEITADRRYQNSLIDTFDENLGFFGLFGYDLRDYDNSFVPAGLKHKPTGYNTYTGINTLAAINEAVPLVKSYTVPVQFKQPFGISVTARVPVVPFSFRRPVTNIRRPIQVPGIYPLRKEVHSLVPYSLTSKNIPAYNYLLTTKPRMLPHADAEFAKFNFAPIINQGASTGNYIILSGNNKLSDFLGLTPWVLVQKYLILSAAVLFLVWALLSLVLIVALIKKNHRLIWTWIILALICFPCIIFGLLGSGIYLVTQNALEVGIPAIVLSLLILVPAIHAILITYIYIHWSKKKKSKKIKLEN</sequence>
<evidence type="ECO:0000256" key="2">
    <source>
        <dbReference type="SAM" id="SignalP"/>
    </source>
</evidence>
<dbReference type="Proteomes" id="UP001353858">
    <property type="component" value="Unassembled WGS sequence"/>
</dbReference>
<feature type="signal peptide" evidence="2">
    <location>
        <begin position="1"/>
        <end position="21"/>
    </location>
</feature>
<organism evidence="3 4">
    <name type="scientific">Aquatica leii</name>
    <dbReference type="NCBI Taxonomy" id="1421715"/>
    <lineage>
        <taxon>Eukaryota</taxon>
        <taxon>Metazoa</taxon>
        <taxon>Ecdysozoa</taxon>
        <taxon>Arthropoda</taxon>
        <taxon>Hexapoda</taxon>
        <taxon>Insecta</taxon>
        <taxon>Pterygota</taxon>
        <taxon>Neoptera</taxon>
        <taxon>Endopterygota</taxon>
        <taxon>Coleoptera</taxon>
        <taxon>Polyphaga</taxon>
        <taxon>Elateriformia</taxon>
        <taxon>Elateroidea</taxon>
        <taxon>Lampyridae</taxon>
        <taxon>Luciolinae</taxon>
        <taxon>Aquatica</taxon>
    </lineage>
</organism>
<feature type="transmembrane region" description="Helical" evidence="1">
    <location>
        <begin position="224"/>
        <end position="248"/>
    </location>
</feature>
<comment type="caution">
    <text evidence="3">The sequence shown here is derived from an EMBL/GenBank/DDBJ whole genome shotgun (WGS) entry which is preliminary data.</text>
</comment>
<keyword evidence="1" id="KW-0472">Membrane</keyword>
<keyword evidence="2" id="KW-0732">Signal</keyword>
<gene>
    <name evidence="3" type="ORF">RN001_002961</name>
</gene>
<evidence type="ECO:0000313" key="4">
    <source>
        <dbReference type="Proteomes" id="UP001353858"/>
    </source>
</evidence>